<evidence type="ECO:0000256" key="2">
    <source>
        <dbReference type="ARBA" id="ARBA00022980"/>
    </source>
</evidence>
<proteinExistence type="inferred from homology"/>
<dbReference type="GO" id="GO:0006412">
    <property type="term" value="P:translation"/>
    <property type="evidence" value="ECO:0007669"/>
    <property type="project" value="UniProtKB-UniRule"/>
</dbReference>
<dbReference type="InterPro" id="IPR013025">
    <property type="entry name" value="Ribosomal_uL23-like"/>
</dbReference>
<keyword evidence="3 4" id="KW-0687">Ribonucleoprotein</keyword>
<dbReference type="NCBIfam" id="NF004363">
    <property type="entry name" value="PRK05738.2-4"/>
    <property type="match status" value="1"/>
</dbReference>
<protein>
    <recommendedName>
        <fullName evidence="4">Large ribosomal subunit protein uL23</fullName>
    </recommendedName>
</protein>
<dbReference type="InterPro" id="IPR012678">
    <property type="entry name" value="Ribosomal_uL23/eL15/eS24_sf"/>
</dbReference>
<dbReference type="Proteomes" id="UP000239800">
    <property type="component" value="Unassembled WGS sequence"/>
</dbReference>
<dbReference type="Gene3D" id="3.30.70.330">
    <property type="match status" value="1"/>
</dbReference>
<dbReference type="Pfam" id="PF00276">
    <property type="entry name" value="Ribosomal_L23"/>
    <property type="match status" value="1"/>
</dbReference>
<keyword evidence="2 4" id="KW-0689">Ribosomal protein</keyword>
<reference evidence="5 6" key="1">
    <citation type="submission" date="2016-11" db="EMBL/GenBank/DDBJ databases">
        <title>Trade-off between light-utilization and light-protection in marine flavobacteria.</title>
        <authorList>
            <person name="Kumagai Y."/>
        </authorList>
    </citation>
    <scope>NUCLEOTIDE SEQUENCE [LARGE SCALE GENOMIC DNA]</scope>
    <source>
        <strain evidence="5 6">NBRC 107741</strain>
    </source>
</reference>
<keyword evidence="6" id="KW-1185">Reference proteome</keyword>
<dbReference type="InterPro" id="IPR012677">
    <property type="entry name" value="Nucleotide-bd_a/b_plait_sf"/>
</dbReference>
<dbReference type="OrthoDB" id="9797862at2"/>
<dbReference type="PANTHER" id="PTHR11620">
    <property type="entry name" value="60S RIBOSOMAL PROTEIN L23A"/>
    <property type="match status" value="1"/>
</dbReference>
<keyword evidence="4" id="KW-0699">rRNA-binding</keyword>
<accession>A0A2S7KQP8</accession>
<keyword evidence="4" id="KW-0694">RNA-binding</keyword>
<dbReference type="SUPFAM" id="SSF54189">
    <property type="entry name" value="Ribosomal proteins S24e, L23 and L15e"/>
    <property type="match status" value="1"/>
</dbReference>
<comment type="similarity">
    <text evidence="1 4">Belongs to the universal ribosomal protein uL23 family.</text>
</comment>
<comment type="caution">
    <text evidence="5">The sequence shown here is derived from an EMBL/GenBank/DDBJ whole genome shotgun (WGS) entry which is preliminary data.</text>
</comment>
<comment type="subunit">
    <text evidence="4">Part of the 50S ribosomal subunit. Contacts protein L29, and trigger factor when it is bound to the ribosome.</text>
</comment>
<dbReference type="GO" id="GO:0003735">
    <property type="term" value="F:structural constituent of ribosome"/>
    <property type="evidence" value="ECO:0007669"/>
    <property type="project" value="InterPro"/>
</dbReference>
<dbReference type="EMBL" id="MQUB01000001">
    <property type="protein sequence ID" value="PQB04940.1"/>
    <property type="molecule type" value="Genomic_DNA"/>
</dbReference>
<dbReference type="AlphaFoldDB" id="A0A2S7KQP8"/>
<dbReference type="GO" id="GO:0005840">
    <property type="term" value="C:ribosome"/>
    <property type="evidence" value="ECO:0007669"/>
    <property type="project" value="UniProtKB-KW"/>
</dbReference>
<evidence type="ECO:0000256" key="1">
    <source>
        <dbReference type="ARBA" id="ARBA00006700"/>
    </source>
</evidence>
<dbReference type="RefSeq" id="WP_104812870.1">
    <property type="nucleotide sequence ID" value="NZ_MQUB01000001.1"/>
</dbReference>
<sequence length="96" mass="10707">MNILIKPIITEKATSDAELNNKYGFVVNPKANKIEIKKAVEEAYGVSVTAVRTMNVRPDRRVRYTRTGIQTGKTAAYKKAIVQVAEGDTIDFYSNL</sequence>
<dbReference type="GO" id="GO:0019843">
    <property type="term" value="F:rRNA binding"/>
    <property type="evidence" value="ECO:0007669"/>
    <property type="project" value="UniProtKB-UniRule"/>
</dbReference>
<gene>
    <name evidence="4" type="primary">rplW</name>
    <name evidence="5" type="ORF">BST85_08585</name>
</gene>
<evidence type="ECO:0000313" key="5">
    <source>
        <dbReference type="EMBL" id="PQB04940.1"/>
    </source>
</evidence>
<dbReference type="GO" id="GO:1990904">
    <property type="term" value="C:ribonucleoprotein complex"/>
    <property type="evidence" value="ECO:0007669"/>
    <property type="project" value="UniProtKB-KW"/>
</dbReference>
<name>A0A2S7KQP8_9FLAO</name>
<dbReference type="HAMAP" id="MF_01369_B">
    <property type="entry name" value="Ribosomal_uL23_B"/>
    <property type="match status" value="1"/>
</dbReference>
<evidence type="ECO:0000256" key="4">
    <source>
        <dbReference type="HAMAP-Rule" id="MF_01369"/>
    </source>
</evidence>
<evidence type="ECO:0000313" key="6">
    <source>
        <dbReference type="Proteomes" id="UP000239800"/>
    </source>
</evidence>
<comment type="function">
    <text evidence="4">One of the early assembly proteins it binds 23S rRNA. One of the proteins that surrounds the polypeptide exit tunnel on the outside of the ribosome. Forms the main docking site for trigger factor binding to the ribosome.</text>
</comment>
<evidence type="ECO:0000256" key="3">
    <source>
        <dbReference type="ARBA" id="ARBA00023274"/>
    </source>
</evidence>
<organism evidence="5 6">
    <name type="scientific">Aureitalea marina</name>
    <dbReference type="NCBI Taxonomy" id="930804"/>
    <lineage>
        <taxon>Bacteria</taxon>
        <taxon>Pseudomonadati</taxon>
        <taxon>Bacteroidota</taxon>
        <taxon>Flavobacteriia</taxon>
        <taxon>Flavobacteriales</taxon>
        <taxon>Flavobacteriaceae</taxon>
        <taxon>Aureitalea</taxon>
    </lineage>
</organism>